<dbReference type="OrthoDB" id="9758793at2"/>
<dbReference type="EC" id="3.4.21.-" evidence="3"/>
<dbReference type="SMR" id="A0A0H3C8Z5"/>
<gene>
    <name evidence="3" type="ordered locus">CCNA_02108</name>
</gene>
<feature type="domain" description="Tail specific protease" evidence="2">
    <location>
        <begin position="227"/>
        <end position="430"/>
    </location>
</feature>
<protein>
    <submittedName>
        <fullName evidence="3">TolB protein/tail-specific protease</fullName>
        <ecNumber evidence="3">3.4.21.-</ecNumber>
    </submittedName>
</protein>
<feature type="chain" id="PRO_5002605834" evidence="1">
    <location>
        <begin position="22"/>
        <end position="462"/>
    </location>
</feature>
<dbReference type="Gene3D" id="3.90.226.10">
    <property type="entry name" value="2-enoyl-CoA Hydratase, Chain A, domain 1"/>
    <property type="match status" value="1"/>
</dbReference>
<keyword evidence="1" id="KW-0732">Signal</keyword>
<name>A0A0H3C8Z5_CAUVN</name>
<dbReference type="AlphaFoldDB" id="A0A0H3C8Z5"/>
<proteinExistence type="predicted"/>
<sequence>MKRLSLLAATAAFLLASPALAESPFWPVQPKNGPVAAELRGAWKSRGYGWIVQFGPDGPQLFHTAGGACYPDPRREPDPDGVLALWRAEGPGVISLTGDPVGTRYQFDRLPNLPTDCISAGGWTPDRIVAFAADTFAELYPRSAERKLDWPARKAKALTQVGPNATDDQLWLAMAGLLSGLDDPHVELHGMVQGARRDLEPGESPTLMRVRAADPSGDERGWLQAYREGILTGLLQGKGRQAANNRIFWGRVDDVGYLNVLTMGAFARNAAPDDPRPLDAVLDEALSAFVGAKAVVVDVSNNRGGYDIISRRIAARFTAQPRVAYAKVPVGAKAPPQVIKVEPSGAVGFTGPVYVVTSDITVSAGETFTLMMKALPNVTLVGGTTRGAFSDQLPKPLPNGWTLALPAELYRTADGRDLEGRGLAPTVPMAVFPDSDLMGGHAKALSSLFATIREGAAAGATR</sequence>
<organism evidence="3 4">
    <name type="scientific">Caulobacter vibrioides (strain NA1000 / CB15N)</name>
    <name type="common">Caulobacter crescentus</name>
    <dbReference type="NCBI Taxonomy" id="565050"/>
    <lineage>
        <taxon>Bacteria</taxon>
        <taxon>Pseudomonadati</taxon>
        <taxon>Pseudomonadota</taxon>
        <taxon>Alphaproteobacteria</taxon>
        <taxon>Caulobacterales</taxon>
        <taxon>Caulobacteraceae</taxon>
        <taxon>Caulobacter</taxon>
    </lineage>
</organism>
<dbReference type="PATRIC" id="fig|565050.3.peg.2066"/>
<dbReference type="GO" id="GO:0008236">
    <property type="term" value="F:serine-type peptidase activity"/>
    <property type="evidence" value="ECO:0007669"/>
    <property type="project" value="InterPro"/>
</dbReference>
<dbReference type="CDD" id="cd07563">
    <property type="entry name" value="Peptidase_S41_IRBP"/>
    <property type="match status" value="1"/>
</dbReference>
<dbReference type="InterPro" id="IPR005151">
    <property type="entry name" value="Tail-specific_protease"/>
</dbReference>
<dbReference type="PANTHER" id="PTHR11261:SF3">
    <property type="entry name" value="RETINOL-BINDING PROTEIN 3"/>
    <property type="match status" value="1"/>
</dbReference>
<dbReference type="HOGENOM" id="CLU_034080_1_0_5"/>
<dbReference type="RefSeq" id="WP_010919894.1">
    <property type="nucleotide sequence ID" value="NC_011916.1"/>
</dbReference>
<dbReference type="EMBL" id="CP001340">
    <property type="protein sequence ID" value="ACL95573.1"/>
    <property type="molecule type" value="Genomic_DNA"/>
</dbReference>
<keyword evidence="4" id="KW-1185">Reference proteome</keyword>
<dbReference type="GO" id="GO:0006508">
    <property type="term" value="P:proteolysis"/>
    <property type="evidence" value="ECO:0007669"/>
    <property type="project" value="UniProtKB-KW"/>
</dbReference>
<evidence type="ECO:0000256" key="1">
    <source>
        <dbReference type="SAM" id="SignalP"/>
    </source>
</evidence>
<feature type="signal peptide" evidence="1">
    <location>
        <begin position="1"/>
        <end position="21"/>
    </location>
</feature>
<keyword evidence="3" id="KW-0645">Protease</keyword>
<evidence type="ECO:0000259" key="2">
    <source>
        <dbReference type="SMART" id="SM00245"/>
    </source>
</evidence>
<dbReference type="RefSeq" id="YP_002517481.1">
    <property type="nucleotide sequence ID" value="NC_011916.1"/>
</dbReference>
<dbReference type="InterPro" id="IPR029045">
    <property type="entry name" value="ClpP/crotonase-like_dom_sf"/>
</dbReference>
<keyword evidence="3" id="KW-0378">Hydrolase</keyword>
<accession>A0A0H3C8Z5</accession>
<dbReference type="SMART" id="SM00245">
    <property type="entry name" value="TSPc"/>
    <property type="match status" value="1"/>
</dbReference>
<dbReference type="KEGG" id="ccs:CCNA_02108"/>
<evidence type="ECO:0000313" key="4">
    <source>
        <dbReference type="Proteomes" id="UP000001364"/>
    </source>
</evidence>
<dbReference type="Gene3D" id="3.30.750.44">
    <property type="match status" value="1"/>
</dbReference>
<evidence type="ECO:0000313" key="3">
    <source>
        <dbReference type="EMBL" id="ACL95573.1"/>
    </source>
</evidence>
<dbReference type="Proteomes" id="UP000001364">
    <property type="component" value="Chromosome"/>
</dbReference>
<dbReference type="GeneID" id="7330414"/>
<reference evidence="3 4" key="1">
    <citation type="journal article" date="2010" name="J. Bacteriol.">
        <title>The genetic basis of laboratory adaptation in Caulobacter crescentus.</title>
        <authorList>
            <person name="Marks M.E."/>
            <person name="Castro-Rojas C.M."/>
            <person name="Teiling C."/>
            <person name="Du L."/>
            <person name="Kapatral V."/>
            <person name="Walunas T.L."/>
            <person name="Crosson S."/>
        </authorList>
    </citation>
    <scope>NUCLEOTIDE SEQUENCE [LARGE SCALE GENOMIC DNA]</scope>
    <source>
        <strain evidence="4">NA1000 / CB15N</strain>
    </source>
</reference>
<dbReference type="Pfam" id="PF03572">
    <property type="entry name" value="Peptidase_S41"/>
    <property type="match status" value="1"/>
</dbReference>
<dbReference type="PANTHER" id="PTHR11261">
    <property type="entry name" value="INTERPHOTORECEPTOR RETINOID-BINDING PROTEIN"/>
    <property type="match status" value="1"/>
</dbReference>
<dbReference type="SUPFAM" id="SSF52096">
    <property type="entry name" value="ClpP/crotonase"/>
    <property type="match status" value="1"/>
</dbReference>